<dbReference type="InterPro" id="IPR001610">
    <property type="entry name" value="PAC"/>
</dbReference>
<dbReference type="Pfam" id="PF00990">
    <property type="entry name" value="GGDEF"/>
    <property type="match status" value="1"/>
</dbReference>
<dbReference type="HOGENOM" id="CLU_003758_1_1_6"/>
<dbReference type="PROSITE" id="PS50887">
    <property type="entry name" value="GGDEF"/>
    <property type="match status" value="1"/>
</dbReference>
<dbReference type="eggNOG" id="COG5001">
    <property type="taxonomic scope" value="Bacteria"/>
</dbReference>
<dbReference type="SMART" id="SM00052">
    <property type="entry name" value="EAL"/>
    <property type="match status" value="1"/>
</dbReference>
<dbReference type="KEGG" id="fbl:Fbal_0373"/>
<evidence type="ECO:0000259" key="6">
    <source>
        <dbReference type="PROSITE" id="PS50113"/>
    </source>
</evidence>
<name>E1SN88_FERBD</name>
<dbReference type="InterPro" id="IPR000014">
    <property type="entry name" value="PAS"/>
</dbReference>
<feature type="domain" description="GGDEF" evidence="8">
    <location>
        <begin position="1062"/>
        <end position="1195"/>
    </location>
</feature>
<dbReference type="SUPFAM" id="SSF55785">
    <property type="entry name" value="PYP-like sensor domain (PAS domain)"/>
    <property type="match status" value="2"/>
</dbReference>
<proteinExistence type="predicted"/>
<keyword evidence="10" id="KW-1185">Reference proteome</keyword>
<dbReference type="InterPro" id="IPR013655">
    <property type="entry name" value="PAS_fold_3"/>
</dbReference>
<dbReference type="GO" id="GO:0071111">
    <property type="term" value="F:cyclic-guanylate-specific phosphodiesterase activity"/>
    <property type="evidence" value="ECO:0007669"/>
    <property type="project" value="UniProtKB-EC"/>
</dbReference>
<dbReference type="InterPro" id="IPR011110">
    <property type="entry name" value="Reg_prop"/>
</dbReference>
<dbReference type="SMART" id="SM00091">
    <property type="entry name" value="PAS"/>
    <property type="match status" value="1"/>
</dbReference>
<organism evidence="9 10">
    <name type="scientific">Ferrimonas balearica (strain DSM 9799 / CCM 4581 / KCTC 23876 / PAT)</name>
    <dbReference type="NCBI Taxonomy" id="550540"/>
    <lineage>
        <taxon>Bacteria</taxon>
        <taxon>Pseudomonadati</taxon>
        <taxon>Pseudomonadota</taxon>
        <taxon>Gammaproteobacteria</taxon>
        <taxon>Alteromonadales</taxon>
        <taxon>Ferrimonadaceae</taxon>
        <taxon>Ferrimonas</taxon>
    </lineage>
</organism>
<comment type="cofactor">
    <cofactor evidence="1">
        <name>Mg(2+)</name>
        <dbReference type="ChEBI" id="CHEBI:18420"/>
    </cofactor>
</comment>
<dbReference type="InterPro" id="IPR043128">
    <property type="entry name" value="Rev_trsase/Diguanyl_cyclase"/>
</dbReference>
<evidence type="ECO:0000256" key="2">
    <source>
        <dbReference type="ARBA" id="ARBA00012282"/>
    </source>
</evidence>
<dbReference type="GO" id="GO:0071732">
    <property type="term" value="P:cellular response to nitric oxide"/>
    <property type="evidence" value="ECO:0007669"/>
    <property type="project" value="UniProtKB-ARBA"/>
</dbReference>
<comment type="catalytic activity">
    <reaction evidence="4">
        <text>3',3'-c-di-GMP + H2O = 5'-phosphoguanylyl(3'-&gt;5')guanosine + H(+)</text>
        <dbReference type="Rhea" id="RHEA:24902"/>
        <dbReference type="ChEBI" id="CHEBI:15377"/>
        <dbReference type="ChEBI" id="CHEBI:15378"/>
        <dbReference type="ChEBI" id="CHEBI:58754"/>
        <dbReference type="ChEBI" id="CHEBI:58805"/>
        <dbReference type="EC" id="3.1.4.52"/>
    </reaction>
    <physiologicalReaction direction="left-to-right" evidence="4">
        <dbReference type="Rhea" id="RHEA:24903"/>
    </physiologicalReaction>
</comment>
<accession>E1SN88</accession>
<dbReference type="PANTHER" id="PTHR44757:SF2">
    <property type="entry name" value="BIOFILM ARCHITECTURE MAINTENANCE PROTEIN MBAA"/>
    <property type="match status" value="1"/>
</dbReference>
<dbReference type="PROSITE" id="PS50883">
    <property type="entry name" value="EAL"/>
    <property type="match status" value="1"/>
</dbReference>
<evidence type="ECO:0000256" key="5">
    <source>
        <dbReference type="SAM" id="SignalP"/>
    </source>
</evidence>
<dbReference type="Pfam" id="PF07494">
    <property type="entry name" value="Reg_prop"/>
    <property type="match status" value="1"/>
</dbReference>
<dbReference type="InterPro" id="IPR035965">
    <property type="entry name" value="PAS-like_dom_sf"/>
</dbReference>
<dbReference type="FunFam" id="3.30.70.270:FF:000001">
    <property type="entry name" value="Diguanylate cyclase domain protein"/>
    <property type="match status" value="1"/>
</dbReference>
<dbReference type="InterPro" id="IPR000700">
    <property type="entry name" value="PAS-assoc_C"/>
</dbReference>
<feature type="chain" id="PRO_5003151496" description="cyclic-guanylate-specific phosphodiesterase" evidence="5">
    <location>
        <begin position="21"/>
        <end position="1465"/>
    </location>
</feature>
<dbReference type="SMART" id="SM00267">
    <property type="entry name" value="GGDEF"/>
    <property type="match status" value="1"/>
</dbReference>
<dbReference type="NCBIfam" id="TIGR00254">
    <property type="entry name" value="GGDEF"/>
    <property type="match status" value="1"/>
</dbReference>
<dbReference type="InterPro" id="IPR052155">
    <property type="entry name" value="Biofilm_reg_signaling"/>
</dbReference>
<dbReference type="Gene3D" id="2.130.10.10">
    <property type="entry name" value="YVTN repeat-like/Quinoprotein amine dehydrogenase"/>
    <property type="match status" value="2"/>
</dbReference>
<dbReference type="PANTHER" id="PTHR44757">
    <property type="entry name" value="DIGUANYLATE CYCLASE DGCP"/>
    <property type="match status" value="1"/>
</dbReference>
<dbReference type="InterPro" id="IPR015943">
    <property type="entry name" value="WD40/YVTN_repeat-like_dom_sf"/>
</dbReference>
<dbReference type="InterPro" id="IPR029787">
    <property type="entry name" value="Nucleotide_cyclase"/>
</dbReference>
<gene>
    <name evidence="9" type="ordered locus">Fbal_0373</name>
</gene>
<dbReference type="Gene3D" id="3.30.70.270">
    <property type="match status" value="1"/>
</dbReference>
<dbReference type="Pfam" id="PF08448">
    <property type="entry name" value="PAS_4"/>
    <property type="match status" value="1"/>
</dbReference>
<evidence type="ECO:0000313" key="9">
    <source>
        <dbReference type="EMBL" id="ADN74587.1"/>
    </source>
</evidence>
<dbReference type="RefSeq" id="WP_013343893.1">
    <property type="nucleotide sequence ID" value="NC_014541.1"/>
</dbReference>
<dbReference type="CDD" id="cd00130">
    <property type="entry name" value="PAS"/>
    <property type="match status" value="1"/>
</dbReference>
<dbReference type="InterPro" id="IPR013783">
    <property type="entry name" value="Ig-like_fold"/>
</dbReference>
<dbReference type="eggNOG" id="COG3292">
    <property type="taxonomic scope" value="Bacteria"/>
</dbReference>
<dbReference type="FunFam" id="3.20.20.450:FF:000001">
    <property type="entry name" value="Cyclic di-GMP phosphodiesterase yahA"/>
    <property type="match status" value="1"/>
</dbReference>
<dbReference type="Gene3D" id="3.20.20.450">
    <property type="entry name" value="EAL domain"/>
    <property type="match status" value="1"/>
</dbReference>
<dbReference type="CDD" id="cd01949">
    <property type="entry name" value="GGDEF"/>
    <property type="match status" value="1"/>
</dbReference>
<dbReference type="SMART" id="SM00086">
    <property type="entry name" value="PAC"/>
    <property type="match status" value="2"/>
</dbReference>
<dbReference type="eggNOG" id="COG2202">
    <property type="taxonomic scope" value="Bacteria"/>
</dbReference>
<evidence type="ECO:0000259" key="8">
    <source>
        <dbReference type="PROSITE" id="PS50887"/>
    </source>
</evidence>
<dbReference type="PROSITE" id="PS50113">
    <property type="entry name" value="PAC"/>
    <property type="match status" value="2"/>
</dbReference>
<reference evidence="9 10" key="1">
    <citation type="journal article" date="2010" name="Stand. Genomic Sci.">
        <title>Complete genome sequence of Ferrimonas balearica type strain (PAT).</title>
        <authorList>
            <person name="Nolan M."/>
            <person name="Sikorski J."/>
            <person name="Davenport K."/>
            <person name="Lucas S."/>
            <person name="Glavina Del Rio T."/>
            <person name="Tice H."/>
            <person name="Cheng J."/>
            <person name="Goodwin L."/>
            <person name="Pitluck S."/>
            <person name="Liolios K."/>
            <person name="Ivanova N."/>
            <person name="Mavromatis K."/>
            <person name="Ovchinnikova G."/>
            <person name="Pati A."/>
            <person name="Chen A."/>
            <person name="Palaniappan K."/>
            <person name="Land M."/>
            <person name="Hauser L."/>
            <person name="Chang Y."/>
            <person name="Jeffries C."/>
            <person name="Tapia R."/>
            <person name="Brettin T."/>
            <person name="Detter J."/>
            <person name="Han C."/>
            <person name="Yasawong M."/>
            <person name="Rohde M."/>
            <person name="Tindall B."/>
            <person name="Goker M."/>
            <person name="Woyke T."/>
            <person name="Bristow J."/>
            <person name="Eisen J."/>
            <person name="Markowitz V."/>
            <person name="Hugenholtz P."/>
            <person name="Kyrpides N."/>
            <person name="Klenk H."/>
            <person name="Lapidus A."/>
        </authorList>
    </citation>
    <scope>NUCLEOTIDE SEQUENCE [LARGE SCALE GENOMIC DNA]</scope>
    <source>
        <strain evidence="10">DSM 9799 / CCM 4581 / KCTC 23876 / PAT</strain>
    </source>
</reference>
<dbReference type="Pfam" id="PF00563">
    <property type="entry name" value="EAL"/>
    <property type="match status" value="1"/>
</dbReference>
<dbReference type="InterPro" id="IPR035919">
    <property type="entry name" value="EAL_sf"/>
</dbReference>
<evidence type="ECO:0000313" key="10">
    <source>
        <dbReference type="Proteomes" id="UP000006683"/>
    </source>
</evidence>
<dbReference type="SUPFAM" id="SSF141868">
    <property type="entry name" value="EAL domain-like"/>
    <property type="match status" value="1"/>
</dbReference>
<dbReference type="Proteomes" id="UP000006683">
    <property type="component" value="Chromosome"/>
</dbReference>
<dbReference type="Gene3D" id="2.60.40.10">
    <property type="entry name" value="Immunoglobulins"/>
    <property type="match status" value="1"/>
</dbReference>
<dbReference type="InterPro" id="IPR013656">
    <property type="entry name" value="PAS_4"/>
</dbReference>
<feature type="domain" description="EAL" evidence="7">
    <location>
        <begin position="1204"/>
        <end position="1456"/>
    </location>
</feature>
<evidence type="ECO:0000259" key="7">
    <source>
        <dbReference type="PROSITE" id="PS50883"/>
    </source>
</evidence>
<dbReference type="EC" id="3.1.4.52" evidence="2"/>
<dbReference type="SUPFAM" id="SSF63829">
    <property type="entry name" value="Calcium-dependent phosphotriesterase"/>
    <property type="match status" value="2"/>
</dbReference>
<protein>
    <recommendedName>
        <fullName evidence="2">cyclic-guanylate-specific phosphodiesterase</fullName>
        <ecNumber evidence="2">3.1.4.52</ecNumber>
    </recommendedName>
</protein>
<dbReference type="STRING" id="550540.Fbal_0373"/>
<dbReference type="SUPFAM" id="SSF55073">
    <property type="entry name" value="Nucleotide cyclase"/>
    <property type="match status" value="1"/>
</dbReference>
<dbReference type="GeneID" id="67180625"/>
<dbReference type="OrthoDB" id="9804951at2"/>
<dbReference type="NCBIfam" id="TIGR00229">
    <property type="entry name" value="sensory_box"/>
    <property type="match status" value="1"/>
</dbReference>
<sequence length="1465" mass="166395">MRVFLLLWLCVLQSLTPAMASALRWVNAEQGLQNQSVLALAEDSNGLMWIGTEDGLYRLTDRRLRRVDLQGSRHLFGESFIQALLPLPNHQMLVATDESIYHFDLFENRAVPLAASLKLPAHTTTTRFYLDTQDNIWFISTEGVVFRLAPELDLFEVIGTLPPAQHWRELYRDEHDRLWAMSRHQLVSLEGRSLASRDNLWPSQRGELRGIAADGQGRVWLASYSGLYQLDVVRGAVARKPLLDVPLRDIDEDGNGGLWLLGRGELYHWAAGAPRPVKVELDLPSNFRSESLFATQVDSQGRLWLISSYDGLVGYRHDAPFLLEQINTETHPNIGHDMTWDIYAKGPMRYLATDGGVQWVNRDSGEHGTVTLPEMRDAGAAFALWPMDEQTLVVASTEGLYQLDTERLEARPLTDMGLPNLRQNLVYNLIDDGHQVWIVTDRYLYRWWPAQQRSERFELDGEPLLGVRNLARGPDGRLWFGGENLLAYQGPEGEFTRVLTARTVDQRKHSIGFLAPQPDGSLWFGSYGRGVWMYDPRWREFRHLSEQWKLDCDSAYFGALVEGQMVIGCSRNLFVVEPHLQTLYGLDPYDGLGLNDFNESALFYDSEAGGLMLGGVNGVVVVDPKALAPQPKHDRAIIESLEVHYLDGHRQLWLQPEGRLINIEPDYQLLALQFASNRQLDRTPKHFRYRLNHNGVVGELVDFPNQGQLTFSGLKPGRYELELYGVSQGIWSVVPSRVSFMVNQHWWQSEPVKALAGSALVAFLMLGLLQRQRQVRRIRQFNTELSQSQQRLHLALSAGRSDTWEWDKASNRFRLENHQRCLGEDDEPRLLEMNQMTIHPDDRLRVWRAWREHYLGLSEHYDVEYRQADLQGRWRWIWAAGKAVERDERNGQARRVVGIYSDMTAHRRLEEEHGLYAQAIENTAEGVVILDHQLMVQGCNPAAEMILATPRARLMGDRFHHYWYREQGPQLDAVTRGNASWQGEVLLRGSAGETVPVWLNISPMGDNARHLVALFSDITERKRAELELRRLADFDPLTGLPNRSQFNTRLHAAVQARGPGGRPMALMFLDLDRFKHINDTYGHSTGDGLLVQAAQRLKGLMGDSELLCRFGGDEFIVLISEFRTRAELERLAQRVLSAIAEPFELDGQLFYVSTSVGIACFPDDAQQPETLIRHADLAMYHAKEEGRGRYSFYTPQRDAQATYQLELENALRQALEANQLELHYQPQVDLQTGQVTGVEALLRWFDEENGAVPPDTFITLAESSGIIVKLDRWALRQACQSFVRWGLGDGIKLSVNVSASHFHQPDYVDFVSRVLTETGLPASQLCLEITEGVLMKRVSLAQSHLHALRRLGVSVAVDDFGTGYSSLAYLSQFAVDSLKIDRSFVHDLPGNLTNGAITRSILDMGRNLGLQVVAEGVETEEQEAFLRHQGCARMQGFRYARPMNAEACCLWLQERAEQQECESVS</sequence>
<feature type="signal peptide" evidence="5">
    <location>
        <begin position="1"/>
        <end position="20"/>
    </location>
</feature>
<dbReference type="CDD" id="cd01948">
    <property type="entry name" value="EAL"/>
    <property type="match status" value="1"/>
</dbReference>
<evidence type="ECO:0000256" key="1">
    <source>
        <dbReference type="ARBA" id="ARBA00001946"/>
    </source>
</evidence>
<dbReference type="InterPro" id="IPR001633">
    <property type="entry name" value="EAL_dom"/>
</dbReference>
<dbReference type="InterPro" id="IPR000160">
    <property type="entry name" value="GGDEF_dom"/>
</dbReference>
<evidence type="ECO:0000256" key="3">
    <source>
        <dbReference type="ARBA" id="ARBA00022636"/>
    </source>
</evidence>
<feature type="domain" description="PAC" evidence="6">
    <location>
        <begin position="981"/>
        <end position="1030"/>
    </location>
</feature>
<dbReference type="EMBL" id="CP002209">
    <property type="protein sequence ID" value="ADN74587.1"/>
    <property type="molecule type" value="Genomic_DNA"/>
</dbReference>
<evidence type="ECO:0000256" key="4">
    <source>
        <dbReference type="ARBA" id="ARBA00051114"/>
    </source>
</evidence>
<keyword evidence="5" id="KW-0732">Signal</keyword>
<keyword evidence="3" id="KW-0973">c-di-GMP</keyword>
<dbReference type="Gene3D" id="3.30.450.20">
    <property type="entry name" value="PAS domain"/>
    <property type="match status" value="2"/>
</dbReference>
<dbReference type="Pfam" id="PF08447">
    <property type="entry name" value="PAS_3"/>
    <property type="match status" value="1"/>
</dbReference>
<feature type="domain" description="PAC" evidence="6">
    <location>
        <begin position="861"/>
        <end position="915"/>
    </location>
</feature>